<dbReference type="InterPro" id="IPR050221">
    <property type="entry name" value="26S_Proteasome_ATPase"/>
</dbReference>
<keyword evidence="2" id="KW-0067">ATP-binding</keyword>
<accession>A0A9J6F8Z2</accession>
<evidence type="ECO:0000313" key="5">
    <source>
        <dbReference type="Proteomes" id="UP000821853"/>
    </source>
</evidence>
<dbReference type="InterPro" id="IPR041569">
    <property type="entry name" value="AAA_lid_3"/>
</dbReference>
<reference evidence="4 5" key="1">
    <citation type="journal article" date="2020" name="Cell">
        <title>Large-Scale Comparative Analyses of Tick Genomes Elucidate Their Genetic Diversity and Vector Capacities.</title>
        <authorList>
            <consortium name="Tick Genome and Microbiome Consortium (TIGMIC)"/>
            <person name="Jia N."/>
            <person name="Wang J."/>
            <person name="Shi W."/>
            <person name="Du L."/>
            <person name="Sun Y."/>
            <person name="Zhan W."/>
            <person name="Jiang J.F."/>
            <person name="Wang Q."/>
            <person name="Zhang B."/>
            <person name="Ji P."/>
            <person name="Bell-Sakyi L."/>
            <person name="Cui X.M."/>
            <person name="Yuan T.T."/>
            <person name="Jiang B.G."/>
            <person name="Yang W.F."/>
            <person name="Lam T.T."/>
            <person name="Chang Q.C."/>
            <person name="Ding S.J."/>
            <person name="Wang X.J."/>
            <person name="Zhu J.G."/>
            <person name="Ruan X.D."/>
            <person name="Zhao L."/>
            <person name="Wei J.T."/>
            <person name="Ye R.Z."/>
            <person name="Que T.C."/>
            <person name="Du C.H."/>
            <person name="Zhou Y.H."/>
            <person name="Cheng J.X."/>
            <person name="Dai P.F."/>
            <person name="Guo W.B."/>
            <person name="Han X.H."/>
            <person name="Huang E.J."/>
            <person name="Li L.F."/>
            <person name="Wei W."/>
            <person name="Gao Y.C."/>
            <person name="Liu J.Z."/>
            <person name="Shao H.Z."/>
            <person name="Wang X."/>
            <person name="Wang C.C."/>
            <person name="Yang T.C."/>
            <person name="Huo Q.B."/>
            <person name="Li W."/>
            <person name="Chen H.Y."/>
            <person name="Chen S.E."/>
            <person name="Zhou L.G."/>
            <person name="Ni X.B."/>
            <person name="Tian J.H."/>
            <person name="Sheng Y."/>
            <person name="Liu T."/>
            <person name="Pan Y.S."/>
            <person name="Xia L.Y."/>
            <person name="Li J."/>
            <person name="Zhao F."/>
            <person name="Cao W.C."/>
        </authorList>
    </citation>
    <scope>NUCLEOTIDE SEQUENCE [LARGE SCALE GENOMIC DNA]</scope>
    <source>
        <strain evidence="4">HaeL-2018</strain>
    </source>
</reference>
<evidence type="ECO:0000313" key="4">
    <source>
        <dbReference type="EMBL" id="KAH9362694.1"/>
    </source>
</evidence>
<keyword evidence="1" id="KW-0547">Nucleotide-binding</keyword>
<dbReference type="EMBL" id="JABSTR010000001">
    <property type="protein sequence ID" value="KAH9362694.1"/>
    <property type="molecule type" value="Genomic_DNA"/>
</dbReference>
<dbReference type="Pfam" id="PF17862">
    <property type="entry name" value="AAA_lid_3"/>
    <property type="match status" value="1"/>
</dbReference>
<comment type="caution">
    <text evidence="4">The sequence shown here is derived from an EMBL/GenBank/DDBJ whole genome shotgun (WGS) entry which is preliminary data.</text>
</comment>
<dbReference type="AlphaFoldDB" id="A0A9J6F8Z2"/>
<keyword evidence="5" id="KW-1185">Reference proteome</keyword>
<dbReference type="VEuPathDB" id="VectorBase:HLOH_051011"/>
<feature type="domain" description="AAA ATPase AAA+ lid" evidence="3">
    <location>
        <begin position="123"/>
        <end position="157"/>
    </location>
</feature>
<proteinExistence type="predicted"/>
<name>A0A9J6F8Z2_HAELO</name>
<evidence type="ECO:0000259" key="3">
    <source>
        <dbReference type="Pfam" id="PF17862"/>
    </source>
</evidence>
<evidence type="ECO:0000256" key="1">
    <source>
        <dbReference type="ARBA" id="ARBA00022741"/>
    </source>
</evidence>
<organism evidence="4 5">
    <name type="scientific">Haemaphysalis longicornis</name>
    <name type="common">Bush tick</name>
    <dbReference type="NCBI Taxonomy" id="44386"/>
    <lineage>
        <taxon>Eukaryota</taxon>
        <taxon>Metazoa</taxon>
        <taxon>Ecdysozoa</taxon>
        <taxon>Arthropoda</taxon>
        <taxon>Chelicerata</taxon>
        <taxon>Arachnida</taxon>
        <taxon>Acari</taxon>
        <taxon>Parasitiformes</taxon>
        <taxon>Ixodida</taxon>
        <taxon>Ixodoidea</taxon>
        <taxon>Ixodidae</taxon>
        <taxon>Haemaphysalinae</taxon>
        <taxon>Haemaphysalis</taxon>
    </lineage>
</organism>
<sequence length="176" mass="20113">MHQAFSLPLDGLVDTEKLRSDEILGINKDSYIRHFHMHTTRAWQYSPSNQVRAVQTESTFIKLAGPQLVHKLLGKRAKLEKAPMTIFIDDADDIGTKHFRDGRRQRDARARIMQVHSRKMNHDTDELARCTDDISGAQCKAVCVEAGMNGMARNGDMHEDFMDMQAKMKANLSYHE</sequence>
<dbReference type="Proteomes" id="UP000821853">
    <property type="component" value="Chromosome 1"/>
</dbReference>
<dbReference type="PANTHER" id="PTHR23073">
    <property type="entry name" value="26S PROTEASOME REGULATORY SUBUNIT"/>
    <property type="match status" value="1"/>
</dbReference>
<evidence type="ECO:0000256" key="2">
    <source>
        <dbReference type="ARBA" id="ARBA00022840"/>
    </source>
</evidence>
<dbReference type="Gene3D" id="1.10.8.60">
    <property type="match status" value="1"/>
</dbReference>
<protein>
    <recommendedName>
        <fullName evidence="3">AAA ATPase AAA+ lid domain-containing protein</fullName>
    </recommendedName>
</protein>
<gene>
    <name evidence="4" type="ORF">HPB48_001209</name>
</gene>
<dbReference type="OrthoDB" id="1937997at2759"/>
<dbReference type="GO" id="GO:0005524">
    <property type="term" value="F:ATP binding"/>
    <property type="evidence" value="ECO:0007669"/>
    <property type="project" value="UniProtKB-KW"/>
</dbReference>